<protein>
    <recommendedName>
        <fullName evidence="1">Heterokaryon incompatibility domain-containing protein</fullName>
    </recommendedName>
</protein>
<reference evidence="2" key="1">
    <citation type="submission" date="2022-10" db="EMBL/GenBank/DDBJ databases">
        <title>Tapping the CABI collections for fungal endophytes: first genome assemblies for Collariella, Neodidymelliopsis, Ascochyta clinopodiicola, Didymella pomorum, Didymosphaeria variabile, Neocosmospora piperis and Neocucurbitaria cava.</title>
        <authorList>
            <person name="Hill R."/>
        </authorList>
    </citation>
    <scope>NUCLEOTIDE SEQUENCE</scope>
    <source>
        <strain evidence="2">IMI 360193</strain>
    </source>
</reference>
<dbReference type="EMBL" id="JAPEUV010000051">
    <property type="protein sequence ID" value="KAJ4336278.1"/>
    <property type="molecule type" value="Genomic_DNA"/>
</dbReference>
<name>A0A9W9BYW8_9PLEO</name>
<gene>
    <name evidence="2" type="ORF">N0V87_005571</name>
</gene>
<accession>A0A9W9BYW8</accession>
<sequence length="520" mass="58884">MASATPHEQLRYDRRLLGAEVRLLIISPSPDALLPLECRLQHADLDAAPSYEALSYVWGNPNERREFQCDDVTISSTSSLYTAPLRLRLADDARTIWADAICINQEDLDERAHQVTLMGRIYSQAESVVVWLGSDDVENNASTAAVALQSVFDACMALEARWKKLPRDLESRRPFFQENFTEPESDYLIRTPIFHTSESIYEETLQATDPRDKVYGVLNLVEEGPLRDSIVIDYKQSVDKVYADTALEIIRASSNLTILAVVDHDVDFAGEIARYTWAPRWNEDNRPMPLIDHDEDRIAAAGTTGPIGLDSDHLTLEGIPLGKVVSIDMVLDDIKMKDKAAPDIRNPILTLWNKVMGSKKWMWTSLEMAETLTTGDGFSDLELGIGEAAAVRRWHLWDSFIAMIEHLFEVTGQENTTDYKMHIIPNDGGERSRYEALMWRACDQRRIIWLDNHCYGLGPACIREGDYAVLLAGGQTPFALRQTEDGYIFLGSVYIQKVVDEGLIERLRDGNKELRNYRLI</sequence>
<evidence type="ECO:0000313" key="2">
    <source>
        <dbReference type="EMBL" id="KAJ4336278.1"/>
    </source>
</evidence>
<dbReference type="InterPro" id="IPR010730">
    <property type="entry name" value="HET"/>
</dbReference>
<dbReference type="Proteomes" id="UP001140562">
    <property type="component" value="Unassembled WGS sequence"/>
</dbReference>
<evidence type="ECO:0000259" key="1">
    <source>
        <dbReference type="Pfam" id="PF06985"/>
    </source>
</evidence>
<dbReference type="PANTHER" id="PTHR24148:SF64">
    <property type="entry name" value="HETEROKARYON INCOMPATIBILITY DOMAIN-CONTAINING PROTEIN"/>
    <property type="match status" value="1"/>
</dbReference>
<comment type="caution">
    <text evidence="2">The sequence shown here is derived from an EMBL/GenBank/DDBJ whole genome shotgun (WGS) entry which is preliminary data.</text>
</comment>
<dbReference type="Pfam" id="PF06985">
    <property type="entry name" value="HET"/>
    <property type="match status" value="1"/>
</dbReference>
<keyword evidence="3" id="KW-1185">Reference proteome</keyword>
<feature type="domain" description="Heterokaryon incompatibility" evidence="1">
    <location>
        <begin position="51"/>
        <end position="145"/>
    </location>
</feature>
<dbReference type="PANTHER" id="PTHR24148">
    <property type="entry name" value="ANKYRIN REPEAT DOMAIN-CONTAINING PROTEIN 39 HOMOLOG-RELATED"/>
    <property type="match status" value="1"/>
</dbReference>
<organism evidence="2 3">
    <name type="scientific">Didymella glomerata</name>
    <dbReference type="NCBI Taxonomy" id="749621"/>
    <lineage>
        <taxon>Eukaryota</taxon>
        <taxon>Fungi</taxon>
        <taxon>Dikarya</taxon>
        <taxon>Ascomycota</taxon>
        <taxon>Pezizomycotina</taxon>
        <taxon>Dothideomycetes</taxon>
        <taxon>Pleosporomycetidae</taxon>
        <taxon>Pleosporales</taxon>
        <taxon>Pleosporineae</taxon>
        <taxon>Didymellaceae</taxon>
        <taxon>Didymella</taxon>
    </lineage>
</organism>
<dbReference type="InterPro" id="IPR052895">
    <property type="entry name" value="HetReg/Transcr_Mod"/>
</dbReference>
<evidence type="ECO:0000313" key="3">
    <source>
        <dbReference type="Proteomes" id="UP001140562"/>
    </source>
</evidence>
<dbReference type="AlphaFoldDB" id="A0A9W9BYW8"/>
<proteinExistence type="predicted"/>
<dbReference type="OrthoDB" id="5386682at2759"/>